<comment type="similarity">
    <text evidence="1">Belongs to the RdRP family.</text>
</comment>
<evidence type="ECO:0000313" key="5">
    <source>
        <dbReference type="WBParaSite" id="GPUH_0000213201-mRNA-1"/>
    </source>
</evidence>
<organism evidence="5">
    <name type="scientific">Gongylonema pulchrum</name>
    <dbReference type="NCBI Taxonomy" id="637853"/>
    <lineage>
        <taxon>Eukaryota</taxon>
        <taxon>Metazoa</taxon>
        <taxon>Ecdysozoa</taxon>
        <taxon>Nematoda</taxon>
        <taxon>Chromadorea</taxon>
        <taxon>Rhabditida</taxon>
        <taxon>Spirurina</taxon>
        <taxon>Spiruromorpha</taxon>
        <taxon>Spiruroidea</taxon>
        <taxon>Gongylonematidae</taxon>
        <taxon>Gongylonema</taxon>
    </lineage>
</organism>
<reference evidence="5" key="1">
    <citation type="submission" date="2016-06" db="UniProtKB">
        <authorList>
            <consortium name="WormBaseParasite"/>
        </authorList>
    </citation>
    <scope>IDENTIFICATION</scope>
</reference>
<dbReference type="OrthoDB" id="6513042at2759"/>
<evidence type="ECO:0000256" key="1">
    <source>
        <dbReference type="RuleBase" id="RU363098"/>
    </source>
</evidence>
<dbReference type="GO" id="GO:0030422">
    <property type="term" value="P:siRNA processing"/>
    <property type="evidence" value="ECO:0007669"/>
    <property type="project" value="TreeGrafter"/>
</dbReference>
<dbReference type="Proteomes" id="UP000271098">
    <property type="component" value="Unassembled WGS sequence"/>
</dbReference>
<dbReference type="EC" id="2.7.7.48" evidence="1"/>
<dbReference type="GO" id="GO:0003968">
    <property type="term" value="F:RNA-directed RNA polymerase activity"/>
    <property type="evidence" value="ECO:0007669"/>
    <property type="project" value="UniProtKB-KW"/>
</dbReference>
<evidence type="ECO:0000313" key="3">
    <source>
        <dbReference type="EMBL" id="VDK32350.1"/>
    </source>
</evidence>
<keyword evidence="1" id="KW-0808">Transferase</keyword>
<protein>
    <recommendedName>
        <fullName evidence="1">RNA-dependent RNA polymerase</fullName>
        <ecNumber evidence="1">2.7.7.48</ecNumber>
    </recommendedName>
</protein>
<dbReference type="InterPro" id="IPR007855">
    <property type="entry name" value="RDRP"/>
</dbReference>
<dbReference type="InterPro" id="IPR057596">
    <property type="entry name" value="RDRP_core"/>
</dbReference>
<keyword evidence="4" id="KW-1185">Reference proteome</keyword>
<feature type="domain" description="RDRP core" evidence="2">
    <location>
        <begin position="2"/>
        <end position="195"/>
    </location>
</feature>
<gene>
    <name evidence="3" type="ORF">GPUH_LOCUS2127</name>
</gene>
<comment type="catalytic activity">
    <reaction evidence="1">
        <text>RNA(n) + a ribonucleoside 5'-triphosphate = RNA(n+1) + diphosphate</text>
        <dbReference type="Rhea" id="RHEA:21248"/>
        <dbReference type="Rhea" id="RHEA-COMP:14527"/>
        <dbReference type="Rhea" id="RHEA-COMP:17342"/>
        <dbReference type="ChEBI" id="CHEBI:33019"/>
        <dbReference type="ChEBI" id="CHEBI:61557"/>
        <dbReference type="ChEBI" id="CHEBI:140395"/>
        <dbReference type="EC" id="2.7.7.48"/>
    </reaction>
</comment>
<sequence>MTKNPSIVAGDARVFQAVDIRELRHLVDVVVFPQHGPRPHPDEMAGSDLDGDEYSVIWDEQLLLDHNEQAMEFGKRLHTPAALSQEEVEREMRRFYTEYIKQDSIGAIANAFLVNSDFYGINSDVCLRIAEKHSQSVDFPKTGQPPEPLVKEWTKQVDGTLVPPEKPERWPDFMHKTHEPSYVSPRLVGQLYRRIRLIQDVLAVTSANEELTQIKLDPLLVYEGWEEYEFEARRNLDAYNAHIRALLDNYGIQDEGQLFSGCISSIRNRISDRDMDDMSFFNTNFMIEQKVTNIFMTFRENFFTEFGGFSTCTQQDEEGGAYRNLYERRYCPSPTVEMKRKASAYYITCYRKSLLSKHQFFELILL</sequence>
<proteinExistence type="inferred from homology"/>
<evidence type="ECO:0000259" key="2">
    <source>
        <dbReference type="Pfam" id="PF05183"/>
    </source>
</evidence>
<keyword evidence="1" id="KW-0694">RNA-binding</keyword>
<name>A0A183D086_9BILA</name>
<accession>A0A183D086</accession>
<dbReference type="PANTHER" id="PTHR23079">
    <property type="entry name" value="RNA-DEPENDENT RNA POLYMERASE"/>
    <property type="match status" value="1"/>
</dbReference>
<keyword evidence="1" id="KW-0696">RNA-directed RNA polymerase</keyword>
<dbReference type="AlphaFoldDB" id="A0A183D086"/>
<dbReference type="EMBL" id="UYRT01003006">
    <property type="protein sequence ID" value="VDK32350.1"/>
    <property type="molecule type" value="Genomic_DNA"/>
</dbReference>
<evidence type="ECO:0000313" key="4">
    <source>
        <dbReference type="Proteomes" id="UP000271098"/>
    </source>
</evidence>
<dbReference type="GO" id="GO:0003723">
    <property type="term" value="F:RNA binding"/>
    <property type="evidence" value="ECO:0007669"/>
    <property type="project" value="UniProtKB-KW"/>
</dbReference>
<dbReference type="GO" id="GO:0031380">
    <property type="term" value="C:nuclear RNA-directed RNA polymerase complex"/>
    <property type="evidence" value="ECO:0007669"/>
    <property type="project" value="TreeGrafter"/>
</dbReference>
<reference evidence="3 4" key="2">
    <citation type="submission" date="2018-11" db="EMBL/GenBank/DDBJ databases">
        <authorList>
            <consortium name="Pathogen Informatics"/>
        </authorList>
    </citation>
    <scope>NUCLEOTIDE SEQUENCE [LARGE SCALE GENOMIC DNA]</scope>
</reference>
<dbReference type="WBParaSite" id="GPUH_0000213201-mRNA-1">
    <property type="protein sequence ID" value="GPUH_0000213201-mRNA-1"/>
    <property type="gene ID" value="GPUH_0000213201"/>
</dbReference>
<keyword evidence="1" id="KW-0548">Nucleotidyltransferase</keyword>
<dbReference type="PANTHER" id="PTHR23079:SF57">
    <property type="entry name" value="RNA-DIRECTED RNA POLYMERASE"/>
    <property type="match status" value="1"/>
</dbReference>
<dbReference type="Pfam" id="PF05183">
    <property type="entry name" value="RdRP"/>
    <property type="match status" value="1"/>
</dbReference>